<dbReference type="SUPFAM" id="SSF53335">
    <property type="entry name" value="S-adenosyl-L-methionine-dependent methyltransferases"/>
    <property type="match status" value="1"/>
</dbReference>
<keyword evidence="6" id="KW-0812">Transmembrane</keyword>
<keyword evidence="6" id="KW-0472">Membrane</keyword>
<feature type="compositionally biased region" description="Low complexity" evidence="5">
    <location>
        <begin position="217"/>
        <end position="235"/>
    </location>
</feature>
<dbReference type="GO" id="GO:0008757">
    <property type="term" value="F:S-adenosylmethionine-dependent methyltransferase activity"/>
    <property type="evidence" value="ECO:0007669"/>
    <property type="project" value="InterPro"/>
</dbReference>
<dbReference type="Gene3D" id="3.40.50.150">
    <property type="entry name" value="Vaccinia Virus protein VP39"/>
    <property type="match status" value="1"/>
</dbReference>
<reference evidence="7" key="1">
    <citation type="submission" date="2018-08" db="EMBL/GenBank/DDBJ databases">
        <title>Identification of Burkholderia cepacia strains that express a Burkholderia pseudomallei-like capsular polysaccharide.</title>
        <authorList>
            <person name="Burtnick M.N."/>
            <person name="Vongsouvath M."/>
            <person name="Newton P."/>
            <person name="Wuthiekanun V."/>
            <person name="Limmathurotsakul D."/>
            <person name="Brett P.J."/>
            <person name="Chantratita N."/>
            <person name="Dance D.A."/>
        </authorList>
    </citation>
    <scope>NUCLEOTIDE SEQUENCE</scope>
    <source>
        <strain evidence="7">SBXCC001</strain>
    </source>
</reference>
<proteinExistence type="predicted"/>
<dbReference type="EMBL" id="QXCT01000002">
    <property type="protein sequence ID" value="MDW9253949.1"/>
    <property type="molecule type" value="Genomic_DNA"/>
</dbReference>
<feature type="transmembrane region" description="Helical" evidence="6">
    <location>
        <begin position="189"/>
        <end position="207"/>
    </location>
</feature>
<dbReference type="PROSITE" id="PS51585">
    <property type="entry name" value="SAM_MT_TPMT"/>
    <property type="match status" value="1"/>
</dbReference>
<feature type="compositionally biased region" description="Low complexity" evidence="5">
    <location>
        <begin position="19"/>
        <end position="52"/>
    </location>
</feature>
<evidence type="ECO:0000256" key="6">
    <source>
        <dbReference type="SAM" id="Phobius"/>
    </source>
</evidence>
<evidence type="ECO:0000313" key="8">
    <source>
        <dbReference type="Proteomes" id="UP001272137"/>
    </source>
</evidence>
<feature type="compositionally biased region" description="Low complexity" evidence="5">
    <location>
        <begin position="247"/>
        <end position="268"/>
    </location>
</feature>
<protein>
    <submittedName>
        <fullName evidence="7">Thiopurine S-methyltransferase family protein</fullName>
    </submittedName>
</protein>
<dbReference type="InterPro" id="IPR029063">
    <property type="entry name" value="SAM-dependent_MTases_sf"/>
</dbReference>
<sequence>MKDKVTRRSDGMTSEANKGDAAGQAAGDAQPASPASPPSADVQPARAALAPSSVPPAPSAANFASRDPGDASFWDERFERGVTPWDSARVPDAFAAFAARHPRCPVLIPGCGSAYEARWLARAGWPVRAIDFSAQAVAAARRELGADAALVEQADFFAYAPPFVPQWIYERAFLCAIPTSRRADYARRVAELLPAGGFLAGFFFIGATPKGRRSGSRARSSTRCFRRTSSSSRTSPLPIRCRCSPDASAGSRGAARSGAARSGAARGTGARPPFGYNSRLCKPFIRFCGKIPCRSTPIVAKRAVTRKMCFRR</sequence>
<keyword evidence="1" id="KW-0597">Phosphoprotein</keyword>
<dbReference type="CDD" id="cd02440">
    <property type="entry name" value="AdoMet_MTases"/>
    <property type="match status" value="1"/>
</dbReference>
<evidence type="ECO:0000256" key="5">
    <source>
        <dbReference type="SAM" id="MobiDB-lite"/>
    </source>
</evidence>
<dbReference type="PANTHER" id="PTHR32183">
    <property type="match status" value="1"/>
</dbReference>
<feature type="region of interest" description="Disordered" evidence="5">
    <location>
        <begin position="210"/>
        <end position="268"/>
    </location>
</feature>
<dbReference type="Proteomes" id="UP001272137">
    <property type="component" value="Unassembled WGS sequence"/>
</dbReference>
<keyword evidence="3" id="KW-0808">Transferase</keyword>
<comment type="caution">
    <text evidence="7">The sequence shown here is derived from an EMBL/GenBank/DDBJ whole genome shotgun (WGS) entry which is preliminary data.</text>
</comment>
<dbReference type="AlphaFoldDB" id="A0AAW9CTM6"/>
<evidence type="ECO:0000256" key="1">
    <source>
        <dbReference type="ARBA" id="ARBA00022553"/>
    </source>
</evidence>
<keyword evidence="2" id="KW-0489">Methyltransferase</keyword>
<dbReference type="GO" id="GO:0032259">
    <property type="term" value="P:methylation"/>
    <property type="evidence" value="ECO:0007669"/>
    <property type="project" value="UniProtKB-KW"/>
</dbReference>
<feature type="region of interest" description="Disordered" evidence="5">
    <location>
        <begin position="1"/>
        <end position="68"/>
    </location>
</feature>
<evidence type="ECO:0000313" key="7">
    <source>
        <dbReference type="EMBL" id="MDW9253949.1"/>
    </source>
</evidence>
<gene>
    <name evidence="7" type="ORF">C7S16_2914</name>
</gene>
<evidence type="ECO:0000256" key="3">
    <source>
        <dbReference type="ARBA" id="ARBA00022679"/>
    </source>
</evidence>
<evidence type="ECO:0000256" key="2">
    <source>
        <dbReference type="ARBA" id="ARBA00022603"/>
    </source>
</evidence>
<organism evidence="7 8">
    <name type="scientific">Burkholderia thailandensis</name>
    <dbReference type="NCBI Taxonomy" id="57975"/>
    <lineage>
        <taxon>Bacteria</taxon>
        <taxon>Pseudomonadati</taxon>
        <taxon>Pseudomonadota</taxon>
        <taxon>Betaproteobacteria</taxon>
        <taxon>Burkholderiales</taxon>
        <taxon>Burkholderiaceae</taxon>
        <taxon>Burkholderia</taxon>
        <taxon>pseudomallei group</taxon>
    </lineage>
</organism>
<evidence type="ECO:0000256" key="4">
    <source>
        <dbReference type="ARBA" id="ARBA00022691"/>
    </source>
</evidence>
<feature type="compositionally biased region" description="Basic and acidic residues" evidence="5">
    <location>
        <begin position="1"/>
        <end position="10"/>
    </location>
</feature>
<accession>A0AAW9CTM6</accession>
<keyword evidence="4" id="KW-0949">S-adenosyl-L-methionine</keyword>
<keyword evidence="6" id="KW-1133">Transmembrane helix</keyword>
<dbReference type="PANTHER" id="PTHR32183:SF6">
    <property type="entry name" value="CYSTEINE SULFINATE DESULFINASE_CYSTEINE DESULFURASE AND RELATED ENZYMES"/>
    <property type="match status" value="1"/>
</dbReference>
<name>A0AAW9CTM6_BURTH</name>
<dbReference type="InterPro" id="IPR008854">
    <property type="entry name" value="TPMT"/>
</dbReference>
<dbReference type="Pfam" id="PF05724">
    <property type="entry name" value="TPMT"/>
    <property type="match status" value="1"/>
</dbReference>